<evidence type="ECO:0000256" key="2">
    <source>
        <dbReference type="ARBA" id="ARBA00022475"/>
    </source>
</evidence>
<evidence type="ECO:0000313" key="8">
    <source>
        <dbReference type="EMBL" id="TCT07851.1"/>
    </source>
</evidence>
<keyword evidence="4 6" id="KW-1133">Transmembrane helix</keyword>
<dbReference type="GO" id="GO:0005886">
    <property type="term" value="C:plasma membrane"/>
    <property type="evidence" value="ECO:0007669"/>
    <property type="project" value="UniProtKB-SubCell"/>
</dbReference>
<feature type="transmembrane region" description="Helical" evidence="6">
    <location>
        <begin position="233"/>
        <end position="257"/>
    </location>
</feature>
<feature type="domain" description="Major facilitator superfamily (MFS) profile" evidence="7">
    <location>
        <begin position="34"/>
        <end position="300"/>
    </location>
</feature>
<evidence type="ECO:0000256" key="1">
    <source>
        <dbReference type="ARBA" id="ARBA00004651"/>
    </source>
</evidence>
<keyword evidence="2" id="KW-1003">Cell membrane</keyword>
<feature type="transmembrane region" description="Helical" evidence="6">
    <location>
        <begin position="130"/>
        <end position="150"/>
    </location>
</feature>
<evidence type="ECO:0000256" key="6">
    <source>
        <dbReference type="SAM" id="Phobius"/>
    </source>
</evidence>
<dbReference type="RefSeq" id="WP_132029203.1">
    <property type="nucleotide sequence ID" value="NZ_SMAI01000001.1"/>
</dbReference>
<proteinExistence type="predicted"/>
<dbReference type="InterPro" id="IPR036259">
    <property type="entry name" value="MFS_trans_sf"/>
</dbReference>
<dbReference type="SUPFAM" id="SSF103473">
    <property type="entry name" value="MFS general substrate transporter"/>
    <property type="match status" value="1"/>
</dbReference>
<feature type="transmembrane region" description="Helical" evidence="6">
    <location>
        <begin position="32"/>
        <end position="55"/>
    </location>
</feature>
<name>A0A4R3M3M6_9HYPH</name>
<dbReference type="Pfam" id="PF07690">
    <property type="entry name" value="MFS_1"/>
    <property type="match status" value="1"/>
</dbReference>
<feature type="transmembrane region" description="Helical" evidence="6">
    <location>
        <begin position="67"/>
        <end position="87"/>
    </location>
</feature>
<dbReference type="Gene3D" id="1.20.1250.20">
    <property type="entry name" value="MFS general substrate transporter like domains"/>
    <property type="match status" value="1"/>
</dbReference>
<keyword evidence="9" id="KW-1185">Reference proteome</keyword>
<dbReference type="InterPro" id="IPR011701">
    <property type="entry name" value="MFS"/>
</dbReference>
<accession>A0A4R3M3M6</accession>
<dbReference type="OrthoDB" id="9788453at2"/>
<gene>
    <name evidence="8" type="ORF">EDC64_101370</name>
</gene>
<feature type="transmembrane region" description="Helical" evidence="6">
    <location>
        <begin position="162"/>
        <end position="180"/>
    </location>
</feature>
<comment type="subcellular location">
    <subcellularLocation>
        <location evidence="1">Cell membrane</location>
        <topology evidence="1">Multi-pass membrane protein</topology>
    </subcellularLocation>
</comment>
<evidence type="ECO:0000256" key="3">
    <source>
        <dbReference type="ARBA" id="ARBA00022692"/>
    </source>
</evidence>
<dbReference type="EMBL" id="SMAI01000001">
    <property type="protein sequence ID" value="TCT07851.1"/>
    <property type="molecule type" value="Genomic_DNA"/>
</dbReference>
<dbReference type="InterPro" id="IPR050189">
    <property type="entry name" value="MFS_Efflux_Transporters"/>
</dbReference>
<keyword evidence="3 6" id="KW-0812">Transmembrane</keyword>
<protein>
    <submittedName>
        <fullName evidence="8">MFS transporter</fullName>
    </submittedName>
</protein>
<feature type="transmembrane region" description="Helical" evidence="6">
    <location>
        <begin position="99"/>
        <end position="118"/>
    </location>
</feature>
<organism evidence="8 9">
    <name type="scientific">Aquabacter spiritensis</name>
    <dbReference type="NCBI Taxonomy" id="933073"/>
    <lineage>
        <taxon>Bacteria</taxon>
        <taxon>Pseudomonadati</taxon>
        <taxon>Pseudomonadota</taxon>
        <taxon>Alphaproteobacteria</taxon>
        <taxon>Hyphomicrobiales</taxon>
        <taxon>Xanthobacteraceae</taxon>
        <taxon>Aquabacter</taxon>
    </lineage>
</organism>
<comment type="caution">
    <text evidence="8">The sequence shown here is derived from an EMBL/GenBank/DDBJ whole genome shotgun (WGS) entry which is preliminary data.</text>
</comment>
<keyword evidence="5 6" id="KW-0472">Membrane</keyword>
<feature type="transmembrane region" description="Helical" evidence="6">
    <location>
        <begin position="186"/>
        <end position="212"/>
    </location>
</feature>
<reference evidence="8 9" key="1">
    <citation type="submission" date="2019-03" db="EMBL/GenBank/DDBJ databases">
        <title>Genomic Encyclopedia of Type Strains, Phase IV (KMG-IV): sequencing the most valuable type-strain genomes for metagenomic binning, comparative biology and taxonomic classification.</title>
        <authorList>
            <person name="Goeker M."/>
        </authorList>
    </citation>
    <scope>NUCLEOTIDE SEQUENCE [LARGE SCALE GENOMIC DNA]</scope>
    <source>
        <strain evidence="8 9">DSM 9035</strain>
    </source>
</reference>
<dbReference type="GO" id="GO:0022857">
    <property type="term" value="F:transmembrane transporter activity"/>
    <property type="evidence" value="ECO:0007669"/>
    <property type="project" value="InterPro"/>
</dbReference>
<dbReference type="PROSITE" id="PS50850">
    <property type="entry name" value="MFS"/>
    <property type="match status" value="1"/>
</dbReference>
<dbReference type="PANTHER" id="PTHR43124">
    <property type="entry name" value="PURINE EFFLUX PUMP PBUE"/>
    <property type="match status" value="1"/>
</dbReference>
<dbReference type="PANTHER" id="PTHR43124:SF3">
    <property type="entry name" value="CHLORAMPHENICOL EFFLUX PUMP RV0191"/>
    <property type="match status" value="1"/>
</dbReference>
<dbReference type="CDD" id="cd17324">
    <property type="entry name" value="MFS_NepI_like"/>
    <property type="match status" value="1"/>
</dbReference>
<dbReference type="InterPro" id="IPR020846">
    <property type="entry name" value="MFS_dom"/>
</dbReference>
<evidence type="ECO:0000256" key="4">
    <source>
        <dbReference type="ARBA" id="ARBA00022989"/>
    </source>
</evidence>
<dbReference type="Proteomes" id="UP000294664">
    <property type="component" value="Unassembled WGS sequence"/>
</dbReference>
<sequence length="300" mass="32104">MTDHAIPQHHGEPAPEAAFIGNIKRRSPLAEALAVVALSLGTFAFVSTELMPIGILPQMADGVGISLGRAGFLVTGFALLVAIAATPLTAVTRCWNRKWLMLSLLFACTLGNVLTYFADNYAMLLASRLIVAAAIGIFWSTAASMAVRIVPEKHAVRATSAVYGGLALASVLGIPAGTFLGNYAGWRIVFVALAVLSFAVFIKMWLTLPNLAASRDGKHSTVAEAWREQPLRAAVYVTALIMMANFLAFTYIAPFLLQIGASRRHGSAACCWPMVLQVLSAISASGRSWHAAIGQRYWSR</sequence>
<dbReference type="AlphaFoldDB" id="A0A4R3M3M6"/>
<evidence type="ECO:0000313" key="9">
    <source>
        <dbReference type="Proteomes" id="UP000294664"/>
    </source>
</evidence>
<evidence type="ECO:0000259" key="7">
    <source>
        <dbReference type="PROSITE" id="PS50850"/>
    </source>
</evidence>
<evidence type="ECO:0000256" key="5">
    <source>
        <dbReference type="ARBA" id="ARBA00023136"/>
    </source>
</evidence>